<gene>
    <name evidence="1" type="ORF">CKAN_00457000</name>
</gene>
<protein>
    <submittedName>
        <fullName evidence="1">Uncharacterized protein</fullName>
    </submittedName>
</protein>
<evidence type="ECO:0000313" key="2">
    <source>
        <dbReference type="Proteomes" id="UP000283530"/>
    </source>
</evidence>
<dbReference type="AlphaFoldDB" id="A0A3S3PYX1"/>
<dbReference type="Proteomes" id="UP000283530">
    <property type="component" value="Unassembled WGS sequence"/>
</dbReference>
<name>A0A3S3PYX1_9MAGN</name>
<organism evidence="1 2">
    <name type="scientific">Cinnamomum micranthum f. kanehirae</name>
    <dbReference type="NCBI Taxonomy" id="337451"/>
    <lineage>
        <taxon>Eukaryota</taxon>
        <taxon>Viridiplantae</taxon>
        <taxon>Streptophyta</taxon>
        <taxon>Embryophyta</taxon>
        <taxon>Tracheophyta</taxon>
        <taxon>Spermatophyta</taxon>
        <taxon>Magnoliopsida</taxon>
        <taxon>Magnoliidae</taxon>
        <taxon>Laurales</taxon>
        <taxon>Lauraceae</taxon>
        <taxon>Cinnamomum</taxon>
    </lineage>
</organism>
<proteinExistence type="predicted"/>
<keyword evidence="2" id="KW-1185">Reference proteome</keyword>
<dbReference type="EMBL" id="QPKB01000002">
    <property type="protein sequence ID" value="RWR76149.1"/>
    <property type="molecule type" value="Genomic_DNA"/>
</dbReference>
<accession>A0A3S3PYX1</accession>
<reference evidence="1 2" key="1">
    <citation type="journal article" date="2019" name="Nat. Plants">
        <title>Stout camphor tree genome fills gaps in understanding of flowering plant genome evolution.</title>
        <authorList>
            <person name="Chaw S.M."/>
            <person name="Liu Y.C."/>
            <person name="Wu Y.W."/>
            <person name="Wang H.Y."/>
            <person name="Lin C.I."/>
            <person name="Wu C.S."/>
            <person name="Ke H.M."/>
            <person name="Chang L.Y."/>
            <person name="Hsu C.Y."/>
            <person name="Yang H.T."/>
            <person name="Sudianto E."/>
            <person name="Hsu M.H."/>
            <person name="Wu K.P."/>
            <person name="Wang L.N."/>
            <person name="Leebens-Mack J.H."/>
            <person name="Tsai I.J."/>
        </authorList>
    </citation>
    <scope>NUCLEOTIDE SEQUENCE [LARGE SCALE GENOMIC DNA]</scope>
    <source>
        <strain evidence="2">cv. Chaw 1501</strain>
        <tissue evidence="1">Young leaves</tissue>
    </source>
</reference>
<dbReference type="PANTHER" id="PTHR46951:SF2">
    <property type="entry name" value="BED-TYPE DOMAIN-CONTAINING PROTEIN"/>
    <property type="match status" value="1"/>
</dbReference>
<comment type="caution">
    <text evidence="1">The sequence shown here is derived from an EMBL/GenBank/DDBJ whole genome shotgun (WGS) entry which is preliminary data.</text>
</comment>
<sequence length="135" mass="15427">MKQPKISSSIMGDMKHRALKMGRAISKFFHYNRIPPNVATSPYYRAMVDTIAEVGHGVKPPSTYEISEKYLDMEYDDYTRYLEDHFQTWKAYGCTLMCDGWTSDAGPRVRACGGSAKSTMDADARVRRNNKSLQR</sequence>
<dbReference type="OrthoDB" id="1000497at2759"/>
<dbReference type="PANTHER" id="PTHR46951">
    <property type="entry name" value="BED-TYPE DOMAIN-CONTAINING PROTEIN"/>
    <property type="match status" value="1"/>
</dbReference>
<evidence type="ECO:0000313" key="1">
    <source>
        <dbReference type="EMBL" id="RWR76149.1"/>
    </source>
</evidence>